<dbReference type="InterPro" id="IPR045316">
    <property type="entry name" value="Msc2-like"/>
</dbReference>
<evidence type="ECO:0000256" key="18">
    <source>
        <dbReference type="ARBA" id="ARBA00042038"/>
    </source>
</evidence>
<keyword evidence="15 21" id="KW-0472">Membrane</keyword>
<evidence type="ECO:0000256" key="5">
    <source>
        <dbReference type="ARBA" id="ARBA00008873"/>
    </source>
</evidence>
<keyword evidence="6" id="KW-0813">Transport</keyword>
<comment type="subunit">
    <text evidence="16">Heterodimer with SLC30A6/ZNT6; form a functional zinc ion transmembrane transporter.</text>
</comment>
<evidence type="ECO:0000313" key="23">
    <source>
        <dbReference type="Proteomes" id="UP000694941"/>
    </source>
</evidence>
<evidence type="ECO:0000256" key="7">
    <source>
        <dbReference type="ARBA" id="ARBA00022449"/>
    </source>
</evidence>
<comment type="subcellular location">
    <subcellularLocation>
        <location evidence="3">Cytoplasmic vesicle</location>
        <location evidence="3">COPII-coated vesicle membrane</location>
        <topology evidence="3">Multi-pass membrane protein</topology>
    </subcellularLocation>
    <subcellularLocation>
        <location evidence="4">Cytoplasmic vesicle</location>
        <location evidence="4">Secretory vesicle membrane</location>
        <topology evidence="4">Multi-pass membrane protein</topology>
    </subcellularLocation>
    <subcellularLocation>
        <location evidence="2">Golgi apparatus</location>
        <location evidence="2">Golgi stack membrane</location>
        <topology evidence="2">Multi-pass membrane protein</topology>
    </subcellularLocation>
    <subcellularLocation>
        <location evidence="1">Golgi apparatus</location>
        <location evidence="1">trans-Golgi network membrane</location>
        <topology evidence="1">Multi-pass membrane protein</topology>
    </subcellularLocation>
</comment>
<evidence type="ECO:0000256" key="21">
    <source>
        <dbReference type="SAM" id="Phobius"/>
    </source>
</evidence>
<evidence type="ECO:0000256" key="3">
    <source>
        <dbReference type="ARBA" id="ARBA00004557"/>
    </source>
</evidence>
<feature type="transmembrane region" description="Helical" evidence="21">
    <location>
        <begin position="128"/>
        <end position="149"/>
    </location>
</feature>
<evidence type="ECO:0000256" key="17">
    <source>
        <dbReference type="ARBA" id="ARBA00040846"/>
    </source>
</evidence>
<evidence type="ECO:0000256" key="1">
    <source>
        <dbReference type="ARBA" id="ARBA00004166"/>
    </source>
</evidence>
<evidence type="ECO:0000256" key="19">
    <source>
        <dbReference type="ARBA" id="ARBA00042217"/>
    </source>
</evidence>
<dbReference type="InterPro" id="IPR002524">
    <property type="entry name" value="Cation_efflux"/>
</dbReference>
<keyword evidence="11" id="KW-0864">Zinc transport</keyword>
<evidence type="ECO:0000256" key="4">
    <source>
        <dbReference type="ARBA" id="ARBA00004638"/>
    </source>
</evidence>
<comment type="similarity">
    <text evidence="5">Belongs to the cation diffusion facilitator (CDF) transporter (TC 2.A.4) family. SLC30A subfamily.</text>
</comment>
<feature type="transmembrane region" description="Helical" evidence="21">
    <location>
        <begin position="54"/>
        <end position="73"/>
    </location>
</feature>
<keyword evidence="10" id="KW-0862">Zinc</keyword>
<evidence type="ECO:0000256" key="10">
    <source>
        <dbReference type="ARBA" id="ARBA00022833"/>
    </source>
</evidence>
<dbReference type="PANTHER" id="PTHR45755">
    <property type="match status" value="1"/>
</dbReference>
<dbReference type="SUPFAM" id="SSF161111">
    <property type="entry name" value="Cation efflux protein transmembrane domain-like"/>
    <property type="match status" value="1"/>
</dbReference>
<accession>A0ABM1C0F6</accession>
<keyword evidence="23" id="KW-1185">Reference proteome</keyword>
<comment type="catalytic activity">
    <reaction evidence="20">
        <text>Zn(2+)(in) + 2 H(+)(out) = Zn(2+)(out) + 2 H(+)(in)</text>
        <dbReference type="Rhea" id="RHEA:72627"/>
        <dbReference type="ChEBI" id="CHEBI:15378"/>
        <dbReference type="ChEBI" id="CHEBI:29105"/>
    </reaction>
</comment>
<dbReference type="InterPro" id="IPR027469">
    <property type="entry name" value="Cation_efflux_TMD_sf"/>
</dbReference>
<dbReference type="Pfam" id="PF01545">
    <property type="entry name" value="Cation_efflux"/>
    <property type="match status" value="1"/>
</dbReference>
<evidence type="ECO:0000256" key="16">
    <source>
        <dbReference type="ARBA" id="ARBA00038531"/>
    </source>
</evidence>
<keyword evidence="8 21" id="KW-0812">Transmembrane</keyword>
<sequence>GFTFIELLYGVWTNSLGLVSDGFHMLFDCSALIMGLSASLLARRKATRTFPYGLNLTVSVAGLVVNLVGILVFRHAHSHSHSHSHGHSHHNHDNANIEGVFLHILADTLGSVGVIVSSLLIQNFGFLIADPICSLFISVLIFLSVLPLLKHSALVLLLSTPTKLGKPIVDALNRVTNLEGVLSYRNHHFWQHSADLKVGSIHVQVRPDVSDQKIINQVTAIFKDIGFSNFTVQVEKEEYLHHITGLSNSYQNVLVSNTIQRLNSVTVIKAV</sequence>
<gene>
    <name evidence="24" type="primary">LOC106475938</name>
</gene>
<keyword evidence="14" id="KW-0406">Ion transport</keyword>
<dbReference type="Proteomes" id="UP000694941">
    <property type="component" value="Unplaced"/>
</dbReference>
<evidence type="ECO:0000256" key="13">
    <source>
        <dbReference type="ARBA" id="ARBA00023034"/>
    </source>
</evidence>
<feature type="transmembrane region" description="Helical" evidence="21">
    <location>
        <begin position="22"/>
        <end position="42"/>
    </location>
</feature>
<feature type="transmembrane region" description="Helical" evidence="21">
    <location>
        <begin position="100"/>
        <end position="121"/>
    </location>
</feature>
<dbReference type="NCBIfam" id="TIGR01297">
    <property type="entry name" value="CDF"/>
    <property type="match status" value="1"/>
</dbReference>
<evidence type="ECO:0000256" key="11">
    <source>
        <dbReference type="ARBA" id="ARBA00022906"/>
    </source>
</evidence>
<evidence type="ECO:0000256" key="2">
    <source>
        <dbReference type="ARBA" id="ARBA00004205"/>
    </source>
</evidence>
<evidence type="ECO:0000259" key="22">
    <source>
        <dbReference type="Pfam" id="PF01545"/>
    </source>
</evidence>
<evidence type="ECO:0000256" key="9">
    <source>
        <dbReference type="ARBA" id="ARBA00022723"/>
    </source>
</evidence>
<proteinExistence type="inferred from homology"/>
<reference evidence="24" key="1">
    <citation type="submission" date="2025-08" db="UniProtKB">
        <authorList>
            <consortium name="RefSeq"/>
        </authorList>
    </citation>
    <scope>IDENTIFICATION</scope>
    <source>
        <tissue evidence="24">Muscle</tissue>
    </source>
</reference>
<evidence type="ECO:0000256" key="6">
    <source>
        <dbReference type="ARBA" id="ARBA00022448"/>
    </source>
</evidence>
<dbReference type="PANTHER" id="PTHR45755:SF1">
    <property type="entry name" value="PROTON-COUPLED ZINC ANTIPORTER SLC30A5"/>
    <property type="match status" value="1"/>
</dbReference>
<keyword evidence="12 21" id="KW-1133">Transmembrane helix</keyword>
<feature type="non-terminal residue" evidence="24">
    <location>
        <position position="1"/>
    </location>
</feature>
<feature type="domain" description="Cation efflux protein transmembrane" evidence="22">
    <location>
        <begin position="54"/>
        <end position="157"/>
    </location>
</feature>
<evidence type="ECO:0000256" key="15">
    <source>
        <dbReference type="ARBA" id="ARBA00023136"/>
    </source>
</evidence>
<dbReference type="GeneID" id="106475938"/>
<dbReference type="Gene3D" id="1.20.1510.10">
    <property type="entry name" value="Cation efflux protein transmembrane domain"/>
    <property type="match status" value="2"/>
</dbReference>
<name>A0ABM1C0F6_LIMPO</name>
<organism evidence="23 24">
    <name type="scientific">Limulus polyphemus</name>
    <name type="common">Atlantic horseshoe crab</name>
    <dbReference type="NCBI Taxonomy" id="6850"/>
    <lineage>
        <taxon>Eukaryota</taxon>
        <taxon>Metazoa</taxon>
        <taxon>Ecdysozoa</taxon>
        <taxon>Arthropoda</taxon>
        <taxon>Chelicerata</taxon>
        <taxon>Merostomata</taxon>
        <taxon>Xiphosura</taxon>
        <taxon>Limulidae</taxon>
        <taxon>Limulus</taxon>
    </lineage>
</organism>
<protein>
    <recommendedName>
        <fullName evidence="17">Proton-coupled zinc antiporter SLC30A5</fullName>
    </recommendedName>
    <alternativeName>
        <fullName evidence="19">Solute carrier family 30 member 5</fullName>
    </alternativeName>
    <alternativeName>
        <fullName evidence="18">Zinc transporter 5</fullName>
    </alternativeName>
</protein>
<keyword evidence="9" id="KW-0479">Metal-binding</keyword>
<evidence type="ECO:0000256" key="14">
    <source>
        <dbReference type="ARBA" id="ARBA00023065"/>
    </source>
</evidence>
<evidence type="ECO:0000256" key="8">
    <source>
        <dbReference type="ARBA" id="ARBA00022692"/>
    </source>
</evidence>
<evidence type="ECO:0000256" key="12">
    <source>
        <dbReference type="ARBA" id="ARBA00022989"/>
    </source>
</evidence>
<dbReference type="RefSeq" id="XP_013792067.1">
    <property type="nucleotide sequence ID" value="XM_013936613.2"/>
</dbReference>
<keyword evidence="7" id="KW-0050">Antiport</keyword>
<evidence type="ECO:0000256" key="20">
    <source>
        <dbReference type="ARBA" id="ARBA00048349"/>
    </source>
</evidence>
<dbReference type="InterPro" id="IPR058533">
    <property type="entry name" value="Cation_efflux_TM"/>
</dbReference>
<keyword evidence="13" id="KW-0333">Golgi apparatus</keyword>
<evidence type="ECO:0000313" key="24">
    <source>
        <dbReference type="RefSeq" id="XP_013792067.1"/>
    </source>
</evidence>